<feature type="domain" description="FAD/NAD(P)-binding" evidence="5">
    <location>
        <begin position="9"/>
        <end position="293"/>
    </location>
</feature>
<dbReference type="SUPFAM" id="SSF51905">
    <property type="entry name" value="FAD/NAD(P)-binding domain"/>
    <property type="match status" value="1"/>
</dbReference>
<dbReference type="GO" id="GO:0005737">
    <property type="term" value="C:cytoplasm"/>
    <property type="evidence" value="ECO:0007669"/>
    <property type="project" value="TreeGrafter"/>
</dbReference>
<evidence type="ECO:0000313" key="6">
    <source>
        <dbReference type="EMBL" id="KAF5309926.1"/>
    </source>
</evidence>
<evidence type="ECO:0000256" key="2">
    <source>
        <dbReference type="ARBA" id="ARBA00022630"/>
    </source>
</evidence>
<dbReference type="Proteomes" id="UP000567179">
    <property type="component" value="Unassembled WGS sequence"/>
</dbReference>
<dbReference type="InterPro" id="IPR036188">
    <property type="entry name" value="FAD/NAD-bd_sf"/>
</dbReference>
<dbReference type="PANTHER" id="PTHR43735">
    <property type="entry name" value="APOPTOSIS-INDUCING FACTOR 1"/>
    <property type="match status" value="1"/>
</dbReference>
<dbReference type="PRINTS" id="PR00368">
    <property type="entry name" value="FADPNR"/>
</dbReference>
<dbReference type="EMBL" id="JAACJJ010000058">
    <property type="protein sequence ID" value="KAF5309926.1"/>
    <property type="molecule type" value="Genomic_DNA"/>
</dbReference>
<reference evidence="6 7" key="1">
    <citation type="journal article" date="2020" name="ISME J.">
        <title>Uncovering the hidden diversity of litter-decomposition mechanisms in mushroom-forming fungi.</title>
        <authorList>
            <person name="Floudas D."/>
            <person name="Bentzer J."/>
            <person name="Ahren D."/>
            <person name="Johansson T."/>
            <person name="Persson P."/>
            <person name="Tunlid A."/>
        </authorList>
    </citation>
    <scope>NUCLEOTIDE SEQUENCE [LARGE SCALE GENOMIC DNA]</scope>
    <source>
        <strain evidence="6 7">CBS 101986</strain>
    </source>
</reference>
<dbReference type="PRINTS" id="PR00411">
    <property type="entry name" value="PNDRDTASEI"/>
</dbReference>
<dbReference type="PANTHER" id="PTHR43735:SF3">
    <property type="entry name" value="FERROPTOSIS SUPPRESSOR PROTEIN 1"/>
    <property type="match status" value="1"/>
</dbReference>
<gene>
    <name evidence="6" type="ORF">D9619_010554</name>
</gene>
<dbReference type="AlphaFoldDB" id="A0A8H5ERR6"/>
<dbReference type="PROSITE" id="PS51257">
    <property type="entry name" value="PROKAR_LIPOPROTEIN"/>
    <property type="match status" value="1"/>
</dbReference>
<proteinExistence type="inferred from homology"/>
<protein>
    <recommendedName>
        <fullName evidence="5">FAD/NAD(P)-binding domain-containing protein</fullName>
    </recommendedName>
</protein>
<keyword evidence="7" id="KW-1185">Reference proteome</keyword>
<dbReference type="OrthoDB" id="202203at2759"/>
<name>A0A8H5ERR6_9AGAR</name>
<evidence type="ECO:0000259" key="5">
    <source>
        <dbReference type="Pfam" id="PF07992"/>
    </source>
</evidence>
<evidence type="ECO:0000313" key="7">
    <source>
        <dbReference type="Proteomes" id="UP000567179"/>
    </source>
</evidence>
<dbReference type="InterPro" id="IPR023753">
    <property type="entry name" value="FAD/NAD-binding_dom"/>
</dbReference>
<evidence type="ECO:0000256" key="3">
    <source>
        <dbReference type="ARBA" id="ARBA00022827"/>
    </source>
</evidence>
<sequence>MFNMAERPNIVIVGGGGCGAQVARLLSQKIKPEEYNLLMVTARPYYTHLPAWVRMSVTDEGNLEDRAHITYNYTFHNGNGQFIIGKVVSINAKEGDNGGQLLLESGESVEYSILILTPGSVWEGSLDIPDNKKDTMDHLRDWRNKIRDAHDIVLVGGGAIAIEYAGEIKDKYPNKKVTIVQKDDLLLNEAYPKSFRKDVAKSMRRRDIDLVLGEYIEDLSISEAGTIQTQSGKRLIADLVLPCRGPKPNTSFVTLAAIALSETKHIRVASTLQVFNYPRIFAGGDAIEWDEQKQVGKYANHASVIAANVVTLIKKKQPGALYHGQYEMIFLSNGKEGGNTYWQIFWGPQFGDWVSSHVKSKDLFLTWTRKSLGLSS</sequence>
<accession>A0A8H5ERR6</accession>
<keyword evidence="4" id="KW-0560">Oxidoreductase</keyword>
<comment type="similarity">
    <text evidence="1">Belongs to the FAD-dependent oxidoreductase family.</text>
</comment>
<keyword evidence="2" id="KW-0285">Flavoprotein</keyword>
<dbReference type="GO" id="GO:0050660">
    <property type="term" value="F:flavin adenine dinucleotide binding"/>
    <property type="evidence" value="ECO:0007669"/>
    <property type="project" value="TreeGrafter"/>
</dbReference>
<dbReference type="Gene3D" id="3.50.50.100">
    <property type="match status" value="1"/>
</dbReference>
<comment type="caution">
    <text evidence="6">The sequence shown here is derived from an EMBL/GenBank/DDBJ whole genome shotgun (WGS) entry which is preliminary data.</text>
</comment>
<keyword evidence="3" id="KW-0274">FAD</keyword>
<dbReference type="GO" id="GO:0004174">
    <property type="term" value="F:electron-transferring-flavoprotein dehydrogenase activity"/>
    <property type="evidence" value="ECO:0007669"/>
    <property type="project" value="TreeGrafter"/>
</dbReference>
<evidence type="ECO:0000256" key="4">
    <source>
        <dbReference type="ARBA" id="ARBA00023002"/>
    </source>
</evidence>
<dbReference type="Pfam" id="PF07992">
    <property type="entry name" value="Pyr_redox_2"/>
    <property type="match status" value="1"/>
</dbReference>
<evidence type="ECO:0000256" key="1">
    <source>
        <dbReference type="ARBA" id="ARBA00006442"/>
    </source>
</evidence>
<organism evidence="6 7">
    <name type="scientific">Psilocybe cf. subviscida</name>
    <dbReference type="NCBI Taxonomy" id="2480587"/>
    <lineage>
        <taxon>Eukaryota</taxon>
        <taxon>Fungi</taxon>
        <taxon>Dikarya</taxon>
        <taxon>Basidiomycota</taxon>
        <taxon>Agaricomycotina</taxon>
        <taxon>Agaricomycetes</taxon>
        <taxon>Agaricomycetidae</taxon>
        <taxon>Agaricales</taxon>
        <taxon>Agaricineae</taxon>
        <taxon>Strophariaceae</taxon>
        <taxon>Psilocybe</taxon>
    </lineage>
</organism>